<dbReference type="Pfam" id="PF20116">
    <property type="entry name" value="DUF6506"/>
    <property type="match status" value="1"/>
</dbReference>
<sequence>MKKMVAFYFSAEFSPEKNTVFNRNETGICIFIAVGFAPKDKAGERIIEVARQLKEEGVQIIELCGGFGPIGGIKICEALNWLAV</sequence>
<organism evidence="1 2">
    <name type="scientific">Enterococcus caccae ATCC BAA-1240</name>
    <dbReference type="NCBI Taxonomy" id="1158612"/>
    <lineage>
        <taxon>Bacteria</taxon>
        <taxon>Bacillati</taxon>
        <taxon>Bacillota</taxon>
        <taxon>Bacilli</taxon>
        <taxon>Lactobacillales</taxon>
        <taxon>Enterococcaceae</taxon>
        <taxon>Enterococcus</taxon>
    </lineage>
</organism>
<comment type="caution">
    <text evidence="1">The sequence shown here is derived from an EMBL/GenBank/DDBJ whole genome shotgun (WGS) entry which is preliminary data.</text>
</comment>
<dbReference type="EMBL" id="AJAU01000022">
    <property type="protein sequence ID" value="EOL43340.1"/>
    <property type="molecule type" value="Genomic_DNA"/>
</dbReference>
<dbReference type="AlphaFoldDB" id="R3WNC0"/>
<dbReference type="PATRIC" id="fig|1158612.3.peg.2632"/>
<proteinExistence type="predicted"/>
<reference evidence="1 2" key="1">
    <citation type="submission" date="2013-02" db="EMBL/GenBank/DDBJ databases">
        <title>The Genome Sequence of Enterococcus caccae BAA-1240.</title>
        <authorList>
            <consortium name="The Broad Institute Genome Sequencing Platform"/>
            <consortium name="The Broad Institute Genome Sequencing Center for Infectious Disease"/>
            <person name="Earl A.M."/>
            <person name="Gilmore M.S."/>
            <person name="Lebreton F."/>
            <person name="Walker B."/>
            <person name="Young S.K."/>
            <person name="Zeng Q."/>
            <person name="Gargeya S."/>
            <person name="Fitzgerald M."/>
            <person name="Haas B."/>
            <person name="Abouelleil A."/>
            <person name="Alvarado L."/>
            <person name="Arachchi H.M."/>
            <person name="Berlin A.M."/>
            <person name="Chapman S.B."/>
            <person name="Dewar J."/>
            <person name="Goldberg J."/>
            <person name="Griggs A."/>
            <person name="Gujja S."/>
            <person name="Hansen M."/>
            <person name="Howarth C."/>
            <person name="Imamovic A."/>
            <person name="Larimer J."/>
            <person name="McCowan C."/>
            <person name="Murphy C."/>
            <person name="Neiman D."/>
            <person name="Pearson M."/>
            <person name="Priest M."/>
            <person name="Roberts A."/>
            <person name="Saif S."/>
            <person name="Shea T."/>
            <person name="Sisk P."/>
            <person name="Sykes S."/>
            <person name="Wortman J."/>
            <person name="Nusbaum C."/>
            <person name="Birren B."/>
        </authorList>
    </citation>
    <scope>NUCLEOTIDE SEQUENCE [LARGE SCALE GENOMIC DNA]</scope>
    <source>
        <strain evidence="1 2">ATCC BAA-1240</strain>
    </source>
</reference>
<dbReference type="Proteomes" id="UP000013840">
    <property type="component" value="Unassembled WGS sequence"/>
</dbReference>
<dbReference type="RefSeq" id="WP_010772755.1">
    <property type="nucleotide sequence ID" value="NZ_KB946335.1"/>
</dbReference>
<gene>
    <name evidence="1" type="ORF">UC7_02669</name>
</gene>
<evidence type="ECO:0000313" key="1">
    <source>
        <dbReference type="EMBL" id="EOL43340.1"/>
    </source>
</evidence>
<accession>R3WNC0</accession>
<evidence type="ECO:0000313" key="2">
    <source>
        <dbReference type="Proteomes" id="UP000013840"/>
    </source>
</evidence>
<name>R3WNC0_9ENTE</name>
<keyword evidence="2" id="KW-1185">Reference proteome</keyword>
<dbReference type="InterPro" id="IPR045441">
    <property type="entry name" value="DUF6506"/>
</dbReference>
<protein>
    <submittedName>
        <fullName evidence="1">Uncharacterized protein</fullName>
    </submittedName>
</protein>
<dbReference type="eggNOG" id="ENOG5032NB0">
    <property type="taxonomic scope" value="Bacteria"/>
</dbReference>